<feature type="transmembrane region" description="Helical" evidence="1">
    <location>
        <begin position="257"/>
        <end position="277"/>
    </location>
</feature>
<feature type="domain" description="VTT" evidence="2">
    <location>
        <begin position="119"/>
        <end position="239"/>
    </location>
</feature>
<feature type="transmembrane region" description="Helical" evidence="1">
    <location>
        <begin position="127"/>
        <end position="153"/>
    </location>
</feature>
<name>A0ABD3RRL4_9STRA</name>
<dbReference type="AlphaFoldDB" id="A0ABD3RRL4"/>
<proteinExistence type="predicted"/>
<dbReference type="EMBL" id="JALLPB020000191">
    <property type="protein sequence ID" value="KAL3815585.1"/>
    <property type="molecule type" value="Genomic_DNA"/>
</dbReference>
<feature type="transmembrane region" description="Helical" evidence="1">
    <location>
        <begin position="99"/>
        <end position="121"/>
    </location>
</feature>
<feature type="transmembrane region" description="Helical" evidence="1">
    <location>
        <begin position="40"/>
        <end position="58"/>
    </location>
</feature>
<accession>A0ABD3RRL4</accession>
<reference evidence="3 4" key="1">
    <citation type="submission" date="2024-10" db="EMBL/GenBank/DDBJ databases">
        <title>Updated reference genomes for cyclostephanoid diatoms.</title>
        <authorList>
            <person name="Roberts W.R."/>
            <person name="Alverson A.J."/>
        </authorList>
    </citation>
    <scope>NUCLEOTIDE SEQUENCE [LARGE SCALE GENOMIC DNA]</scope>
    <source>
        <strain evidence="3 4">AJA228-03</strain>
    </source>
</reference>
<evidence type="ECO:0000256" key="1">
    <source>
        <dbReference type="SAM" id="Phobius"/>
    </source>
</evidence>
<dbReference type="PANTHER" id="PTHR46826">
    <property type="match status" value="1"/>
</dbReference>
<dbReference type="InterPro" id="IPR032816">
    <property type="entry name" value="VTT_dom"/>
</dbReference>
<comment type="caution">
    <text evidence="3">The sequence shown here is derived from an EMBL/GenBank/DDBJ whole genome shotgun (WGS) entry which is preliminary data.</text>
</comment>
<evidence type="ECO:0000259" key="2">
    <source>
        <dbReference type="Pfam" id="PF09335"/>
    </source>
</evidence>
<dbReference type="InterPro" id="IPR053240">
    <property type="entry name" value="VTT_domain"/>
</dbReference>
<dbReference type="Proteomes" id="UP001530377">
    <property type="component" value="Unassembled WGS sequence"/>
</dbReference>
<protein>
    <recommendedName>
        <fullName evidence="2">VTT domain-containing protein</fullName>
    </recommendedName>
</protein>
<organism evidence="3 4">
    <name type="scientific">Cyclostephanos tholiformis</name>
    <dbReference type="NCBI Taxonomy" id="382380"/>
    <lineage>
        <taxon>Eukaryota</taxon>
        <taxon>Sar</taxon>
        <taxon>Stramenopiles</taxon>
        <taxon>Ochrophyta</taxon>
        <taxon>Bacillariophyta</taxon>
        <taxon>Coscinodiscophyceae</taxon>
        <taxon>Thalassiosirophycidae</taxon>
        <taxon>Stephanodiscales</taxon>
        <taxon>Stephanodiscaceae</taxon>
        <taxon>Cyclostephanos</taxon>
    </lineage>
</organism>
<keyword evidence="4" id="KW-1185">Reference proteome</keyword>
<dbReference type="PANTHER" id="PTHR46826:SF1">
    <property type="entry name" value="TVP38_TMEM64 FAMILY MEMBRANE PROTEIN YDJX"/>
    <property type="match status" value="1"/>
</dbReference>
<dbReference type="Pfam" id="PF09335">
    <property type="entry name" value="VTT_dom"/>
    <property type="match status" value="1"/>
</dbReference>
<keyword evidence="1" id="KW-0472">Membrane</keyword>
<evidence type="ECO:0000313" key="3">
    <source>
        <dbReference type="EMBL" id="KAL3815585.1"/>
    </source>
</evidence>
<sequence>MRGAVVVSYSTTRVGGWGTKITTSTSANGNGSSPGNDARYALNVTAFVVAAGAVLLRFGGRAALVSTLGLDFASENPELRDGLENVLNYANSIGTGYELLLFVFAWTLVKVFCFDAGGVVLALSSGILFGGVLQGALLSSLSATIGSSVAFGLAKLDTPFRDKALEVVDRYPSLRGIEKVVARDGLKAILTLRLAPVLPIPIGLYNYVYGVTNVPYIEFAGGIFLGSMKPYLLDSYLGVFGKQIVDGDAGGGGMEDALLLIALGVSVLIGVFASQLANETWDSINKEIDIDKAERKKRAMVEGGDDDDHDDDVVREFMGVGLPQWMIGFQLSLMAANKRVNAMIEDEYRARVWNYTMEEVIESSNGIIDPASRPDSPEIVGANTGFDFGASVCDGLVLSPALLVAFLKYTDPLYDADEESPRASVEFGVTGVGQEVSAVALGPNDEMFALPSVITMEPEEAIPSGPARQQRRSHAATADDLLTTLRALRARLQKEIDIL</sequence>
<gene>
    <name evidence="3" type="ORF">ACHAXA_001564</name>
</gene>
<evidence type="ECO:0000313" key="4">
    <source>
        <dbReference type="Proteomes" id="UP001530377"/>
    </source>
</evidence>
<keyword evidence="1" id="KW-1133">Transmembrane helix</keyword>
<keyword evidence="1" id="KW-0812">Transmembrane</keyword>